<dbReference type="RefSeq" id="WP_171088868.1">
    <property type="nucleotide sequence ID" value="NZ_CP053069.1"/>
</dbReference>
<dbReference type="PROSITE" id="PS01124">
    <property type="entry name" value="HTH_ARAC_FAMILY_2"/>
    <property type="match status" value="1"/>
</dbReference>
<dbReference type="GO" id="GO:0003700">
    <property type="term" value="F:DNA-binding transcription factor activity"/>
    <property type="evidence" value="ECO:0007669"/>
    <property type="project" value="InterPro"/>
</dbReference>
<proteinExistence type="predicted"/>
<dbReference type="Gene3D" id="1.10.10.60">
    <property type="entry name" value="Homeodomain-like"/>
    <property type="match status" value="1"/>
</dbReference>
<dbReference type="SUPFAM" id="SSF46689">
    <property type="entry name" value="Homeodomain-like"/>
    <property type="match status" value="1"/>
</dbReference>
<dbReference type="Proteomes" id="UP000501534">
    <property type="component" value="Chromosome"/>
</dbReference>
<dbReference type="KEGG" id="uru:DSM104443_00212"/>
<reference evidence="5 6" key="1">
    <citation type="submission" date="2020-04" db="EMBL/GenBank/DDBJ databases">
        <title>Usitatibacter rugosus gen. nov., sp. nov. and Usitatibacter palustris sp. nov., novel members of Usitatibacteraceae fam. nov. within the order Nitrosomonadales isolated from soil.</title>
        <authorList>
            <person name="Huber K.J."/>
            <person name="Neumann-Schaal M."/>
            <person name="Geppert A."/>
            <person name="Luckner M."/>
            <person name="Wanner G."/>
            <person name="Overmann J."/>
        </authorList>
    </citation>
    <scope>NUCLEOTIDE SEQUENCE [LARGE SCALE GENOMIC DNA]</scope>
    <source>
        <strain evidence="5 6">0125_3</strain>
    </source>
</reference>
<protein>
    <recommendedName>
        <fullName evidence="4">HTH araC/xylS-type domain-containing protein</fullName>
    </recommendedName>
</protein>
<keyword evidence="1" id="KW-0805">Transcription regulation</keyword>
<organism evidence="5 6">
    <name type="scientific">Usitatibacter rugosus</name>
    <dbReference type="NCBI Taxonomy" id="2732067"/>
    <lineage>
        <taxon>Bacteria</taxon>
        <taxon>Pseudomonadati</taxon>
        <taxon>Pseudomonadota</taxon>
        <taxon>Betaproteobacteria</taxon>
        <taxon>Nitrosomonadales</taxon>
        <taxon>Usitatibacteraceae</taxon>
        <taxon>Usitatibacter</taxon>
    </lineage>
</organism>
<keyword evidence="2" id="KW-0238">DNA-binding</keyword>
<dbReference type="Pfam" id="PF20240">
    <property type="entry name" value="DUF6597"/>
    <property type="match status" value="1"/>
</dbReference>
<keyword evidence="3" id="KW-0804">Transcription</keyword>
<dbReference type="InterPro" id="IPR018060">
    <property type="entry name" value="HTH_AraC"/>
</dbReference>
<dbReference type="InterPro" id="IPR046532">
    <property type="entry name" value="DUF6597"/>
</dbReference>
<name>A0A6M4GQ35_9PROT</name>
<evidence type="ECO:0000313" key="5">
    <source>
        <dbReference type="EMBL" id="QJR09176.1"/>
    </source>
</evidence>
<evidence type="ECO:0000256" key="3">
    <source>
        <dbReference type="ARBA" id="ARBA00023163"/>
    </source>
</evidence>
<dbReference type="AlphaFoldDB" id="A0A6M4GQ35"/>
<dbReference type="PANTHER" id="PTHR46796">
    <property type="entry name" value="HTH-TYPE TRANSCRIPTIONAL ACTIVATOR RHAS-RELATED"/>
    <property type="match status" value="1"/>
</dbReference>
<dbReference type="SMART" id="SM00342">
    <property type="entry name" value="HTH_ARAC"/>
    <property type="match status" value="1"/>
</dbReference>
<gene>
    <name evidence="5" type="ORF">DSM104443_00212</name>
</gene>
<accession>A0A6M4GQ35</accession>
<evidence type="ECO:0000313" key="6">
    <source>
        <dbReference type="Proteomes" id="UP000501534"/>
    </source>
</evidence>
<dbReference type="PANTHER" id="PTHR46796:SF13">
    <property type="entry name" value="HTH-TYPE TRANSCRIPTIONAL ACTIVATOR RHAS"/>
    <property type="match status" value="1"/>
</dbReference>
<dbReference type="GO" id="GO:0043565">
    <property type="term" value="F:sequence-specific DNA binding"/>
    <property type="evidence" value="ECO:0007669"/>
    <property type="project" value="InterPro"/>
</dbReference>
<feature type="domain" description="HTH araC/xylS-type" evidence="4">
    <location>
        <begin position="180"/>
        <end position="264"/>
    </location>
</feature>
<evidence type="ECO:0000256" key="1">
    <source>
        <dbReference type="ARBA" id="ARBA00023015"/>
    </source>
</evidence>
<evidence type="ECO:0000256" key="2">
    <source>
        <dbReference type="ARBA" id="ARBA00023125"/>
    </source>
</evidence>
<dbReference type="InterPro" id="IPR009057">
    <property type="entry name" value="Homeodomain-like_sf"/>
</dbReference>
<dbReference type="Pfam" id="PF12833">
    <property type="entry name" value="HTH_18"/>
    <property type="match status" value="1"/>
</dbReference>
<dbReference type="InterPro" id="IPR050204">
    <property type="entry name" value="AraC_XylS_family_regulators"/>
</dbReference>
<sequence length="277" mass="30326">MQYAEHAPRAELASVVRCIWIGVDASPDPSPQPVVGDGCPELLVHFGSPMFERDEEGREHLQPRAFVAGQLTRPLWLRPSGPVGVLGVRFHPWSAHRVVRRPLNELTDRRVALDTLIEGSGALIEAVTACSDDAARVSAVESFTVRRLAHDDPGEDPLLAQCVARLDAARAGPEGDDAALSIDTLARDLEVGRRQLERRFAERIGVSPRALGGILRLRRFFDLLDHAGAPLVDAALAAGYYDQSHFAREFRRYAGLTATEFLATRPALASAIFEIKN</sequence>
<keyword evidence="6" id="KW-1185">Reference proteome</keyword>
<dbReference type="EMBL" id="CP053069">
    <property type="protein sequence ID" value="QJR09176.1"/>
    <property type="molecule type" value="Genomic_DNA"/>
</dbReference>
<evidence type="ECO:0000259" key="4">
    <source>
        <dbReference type="PROSITE" id="PS01124"/>
    </source>
</evidence>